<evidence type="ECO:0000313" key="3">
    <source>
        <dbReference type="EMBL" id="HGI30531.1"/>
    </source>
</evidence>
<name>A0A7V3YGC0_9BACT</name>
<dbReference type="PANTHER" id="PTHR34580">
    <property type="match status" value="1"/>
</dbReference>
<gene>
    <name evidence="3" type="ORF">ENV30_04380</name>
</gene>
<dbReference type="EMBL" id="DTFV01000060">
    <property type="protein sequence ID" value="HGI30531.1"/>
    <property type="molecule type" value="Genomic_DNA"/>
</dbReference>
<dbReference type="PANTHER" id="PTHR34580:SF9">
    <property type="entry name" value="SLL5097 PROTEIN"/>
    <property type="match status" value="1"/>
</dbReference>
<dbReference type="InterPro" id="IPR026881">
    <property type="entry name" value="WYL_dom"/>
</dbReference>
<feature type="domain" description="WCX" evidence="2">
    <location>
        <begin position="233"/>
        <end position="309"/>
    </location>
</feature>
<dbReference type="Pfam" id="PF25583">
    <property type="entry name" value="WCX"/>
    <property type="match status" value="1"/>
</dbReference>
<comment type="caution">
    <text evidence="3">The sequence shown here is derived from an EMBL/GenBank/DDBJ whole genome shotgun (WGS) entry which is preliminary data.</text>
</comment>
<protein>
    <submittedName>
        <fullName evidence="3">WYL domain-containing transcriptional regulator</fullName>
    </submittedName>
</protein>
<organism evidence="3">
    <name type="scientific">Candidatus Caldatribacterium californiense</name>
    <dbReference type="NCBI Taxonomy" id="1454726"/>
    <lineage>
        <taxon>Bacteria</taxon>
        <taxon>Pseudomonadati</taxon>
        <taxon>Atribacterota</taxon>
        <taxon>Atribacteria</taxon>
        <taxon>Atribacterales</taxon>
        <taxon>Candidatus Caldatribacteriaceae</taxon>
        <taxon>Candidatus Caldatribacterium</taxon>
    </lineage>
</organism>
<accession>A0A7V3YGC0</accession>
<evidence type="ECO:0000259" key="1">
    <source>
        <dbReference type="Pfam" id="PF13280"/>
    </source>
</evidence>
<dbReference type="PROSITE" id="PS52050">
    <property type="entry name" value="WYL"/>
    <property type="match status" value="1"/>
</dbReference>
<proteinExistence type="predicted"/>
<feature type="domain" description="WYL" evidence="1">
    <location>
        <begin position="135"/>
        <end position="204"/>
    </location>
</feature>
<dbReference type="AlphaFoldDB" id="A0A7V3YGC0"/>
<dbReference type="Pfam" id="PF13280">
    <property type="entry name" value="WYL"/>
    <property type="match status" value="1"/>
</dbReference>
<reference evidence="3" key="1">
    <citation type="journal article" date="2020" name="mSystems">
        <title>Genome- and Community-Level Interaction Insights into Carbon Utilization and Element Cycling Functions of Hydrothermarchaeota in Hydrothermal Sediment.</title>
        <authorList>
            <person name="Zhou Z."/>
            <person name="Liu Y."/>
            <person name="Xu W."/>
            <person name="Pan J."/>
            <person name="Luo Z.H."/>
            <person name="Li M."/>
        </authorList>
    </citation>
    <scope>NUCLEOTIDE SEQUENCE [LARGE SCALE GENOMIC DNA]</scope>
    <source>
        <strain evidence="3">SpSt-747</strain>
    </source>
</reference>
<dbReference type="InterPro" id="IPR057727">
    <property type="entry name" value="WCX_dom"/>
</dbReference>
<sequence length="314" mass="36611">MYCLSREIQRGSFPNVERLAALLEVSKRTVYRYLELLRDDFGAPLAFDRERGGYCFTEPWDFPFPELTEGEVLSLFILVNVLKQFAGTPLESAFQSLRKKLERFFPGPFGDASPRLDMMLSPFVTVLRPQVEVGEVFGLLFEAIRKRKRISLTYRSLSSGEVTTRKVEPYHLYNFEGVWYLCGFCLLRKEIRDFALDRIVGVTVLPEEEFDIPADFDPQEYLSRAFRMFRGETCKIVVRFDPYQARWIRERIWHPTQKITELDDGGLLFEVEANPEEVTRWIIGYGSHAEIVSPPSLREAVKEELRKTLSQYTD</sequence>
<dbReference type="InterPro" id="IPR036390">
    <property type="entry name" value="WH_DNA-bd_sf"/>
</dbReference>
<evidence type="ECO:0000259" key="2">
    <source>
        <dbReference type="Pfam" id="PF25583"/>
    </source>
</evidence>
<dbReference type="InterPro" id="IPR051534">
    <property type="entry name" value="CBASS_pafABC_assoc_protein"/>
</dbReference>
<dbReference type="SUPFAM" id="SSF46785">
    <property type="entry name" value="Winged helix' DNA-binding domain"/>
    <property type="match status" value="1"/>
</dbReference>